<name>A0AA35YZJ8_LACSI</name>
<accession>A0AA35YZJ8</accession>
<dbReference type="EMBL" id="OX465080">
    <property type="protein sequence ID" value="CAI9283175.1"/>
    <property type="molecule type" value="Genomic_DNA"/>
</dbReference>
<sequence>MLVPDVADPEDTPSPIVPIILTPMVSEEERMEDEADGADGLDPSKPTEEDYTLATQSTSTLTTSRMRRRLPESNSEHRILVDNFHAIGDAST</sequence>
<dbReference type="AlphaFoldDB" id="A0AA35YZJ8"/>
<dbReference type="Proteomes" id="UP001177003">
    <property type="component" value="Chromosome 4"/>
</dbReference>
<protein>
    <submittedName>
        <fullName evidence="2">Uncharacterized protein</fullName>
    </submittedName>
</protein>
<feature type="compositionally biased region" description="Acidic residues" evidence="1">
    <location>
        <begin position="29"/>
        <end position="39"/>
    </location>
</feature>
<feature type="compositionally biased region" description="Low complexity" evidence="1">
    <location>
        <begin position="52"/>
        <end position="64"/>
    </location>
</feature>
<proteinExistence type="predicted"/>
<reference evidence="2" key="1">
    <citation type="submission" date="2023-04" db="EMBL/GenBank/DDBJ databases">
        <authorList>
            <person name="Vijverberg K."/>
            <person name="Xiong W."/>
            <person name="Schranz E."/>
        </authorList>
    </citation>
    <scope>NUCLEOTIDE SEQUENCE</scope>
</reference>
<keyword evidence="3" id="KW-1185">Reference proteome</keyword>
<evidence type="ECO:0000313" key="3">
    <source>
        <dbReference type="Proteomes" id="UP001177003"/>
    </source>
</evidence>
<gene>
    <name evidence="2" type="ORF">LSALG_LOCUS22781</name>
</gene>
<organism evidence="2 3">
    <name type="scientific">Lactuca saligna</name>
    <name type="common">Willowleaf lettuce</name>
    <dbReference type="NCBI Taxonomy" id="75948"/>
    <lineage>
        <taxon>Eukaryota</taxon>
        <taxon>Viridiplantae</taxon>
        <taxon>Streptophyta</taxon>
        <taxon>Embryophyta</taxon>
        <taxon>Tracheophyta</taxon>
        <taxon>Spermatophyta</taxon>
        <taxon>Magnoliopsida</taxon>
        <taxon>eudicotyledons</taxon>
        <taxon>Gunneridae</taxon>
        <taxon>Pentapetalae</taxon>
        <taxon>asterids</taxon>
        <taxon>campanulids</taxon>
        <taxon>Asterales</taxon>
        <taxon>Asteraceae</taxon>
        <taxon>Cichorioideae</taxon>
        <taxon>Cichorieae</taxon>
        <taxon>Lactucinae</taxon>
        <taxon>Lactuca</taxon>
    </lineage>
</organism>
<feature type="region of interest" description="Disordered" evidence="1">
    <location>
        <begin position="25"/>
        <end position="74"/>
    </location>
</feature>
<evidence type="ECO:0000256" key="1">
    <source>
        <dbReference type="SAM" id="MobiDB-lite"/>
    </source>
</evidence>
<evidence type="ECO:0000313" key="2">
    <source>
        <dbReference type="EMBL" id="CAI9283175.1"/>
    </source>
</evidence>